<proteinExistence type="predicted"/>
<evidence type="ECO:0000313" key="3">
    <source>
        <dbReference type="Proteomes" id="UP000317421"/>
    </source>
</evidence>
<dbReference type="SUPFAM" id="SSF52833">
    <property type="entry name" value="Thioredoxin-like"/>
    <property type="match status" value="1"/>
</dbReference>
<feature type="signal peptide" evidence="1">
    <location>
        <begin position="1"/>
        <end position="18"/>
    </location>
</feature>
<dbReference type="OrthoDB" id="269677at2"/>
<gene>
    <name evidence="2" type="ORF">Pla108_34700</name>
</gene>
<name>A0A5C6A5U7_9BACT</name>
<keyword evidence="1" id="KW-0732">Signal</keyword>
<evidence type="ECO:0000313" key="2">
    <source>
        <dbReference type="EMBL" id="TWT95324.1"/>
    </source>
</evidence>
<feature type="chain" id="PRO_5022862071" description="Thioredoxin domain-containing protein" evidence="1">
    <location>
        <begin position="19"/>
        <end position="185"/>
    </location>
</feature>
<accession>A0A5C6A5U7</accession>
<dbReference type="Gene3D" id="3.40.30.10">
    <property type="entry name" value="Glutaredoxin"/>
    <property type="match status" value="1"/>
</dbReference>
<comment type="caution">
    <text evidence="2">The sequence shown here is derived from an EMBL/GenBank/DDBJ whole genome shotgun (WGS) entry which is preliminary data.</text>
</comment>
<evidence type="ECO:0000256" key="1">
    <source>
        <dbReference type="SAM" id="SignalP"/>
    </source>
</evidence>
<evidence type="ECO:0008006" key="4">
    <source>
        <dbReference type="Google" id="ProtNLM"/>
    </source>
</evidence>
<protein>
    <recommendedName>
        <fullName evidence="4">Thioredoxin domain-containing protein</fullName>
    </recommendedName>
</protein>
<keyword evidence="3" id="KW-1185">Reference proteome</keyword>
<dbReference type="Proteomes" id="UP000317421">
    <property type="component" value="Unassembled WGS sequence"/>
</dbReference>
<organism evidence="2 3">
    <name type="scientific">Botrimarina colliarenosi</name>
    <dbReference type="NCBI Taxonomy" id="2528001"/>
    <lineage>
        <taxon>Bacteria</taxon>
        <taxon>Pseudomonadati</taxon>
        <taxon>Planctomycetota</taxon>
        <taxon>Planctomycetia</taxon>
        <taxon>Pirellulales</taxon>
        <taxon>Lacipirellulaceae</taxon>
        <taxon>Botrimarina</taxon>
    </lineage>
</organism>
<dbReference type="RefSeq" id="WP_146446169.1">
    <property type="nucleotide sequence ID" value="NZ_SJPR01000005.1"/>
</dbReference>
<reference evidence="2 3" key="1">
    <citation type="submission" date="2019-02" db="EMBL/GenBank/DDBJ databases">
        <title>Deep-cultivation of Planctomycetes and their phenomic and genomic characterization uncovers novel biology.</title>
        <authorList>
            <person name="Wiegand S."/>
            <person name="Jogler M."/>
            <person name="Boedeker C."/>
            <person name="Pinto D."/>
            <person name="Vollmers J."/>
            <person name="Rivas-Marin E."/>
            <person name="Kohn T."/>
            <person name="Peeters S.H."/>
            <person name="Heuer A."/>
            <person name="Rast P."/>
            <person name="Oberbeckmann S."/>
            <person name="Bunk B."/>
            <person name="Jeske O."/>
            <person name="Meyerdierks A."/>
            <person name="Storesund J.E."/>
            <person name="Kallscheuer N."/>
            <person name="Luecker S."/>
            <person name="Lage O.M."/>
            <person name="Pohl T."/>
            <person name="Merkel B.J."/>
            <person name="Hornburger P."/>
            <person name="Mueller R.-W."/>
            <person name="Bruemmer F."/>
            <person name="Labrenz M."/>
            <person name="Spormann A.M."/>
            <person name="Op Den Camp H."/>
            <person name="Overmann J."/>
            <person name="Amann R."/>
            <person name="Jetten M.S.M."/>
            <person name="Mascher T."/>
            <person name="Medema M.H."/>
            <person name="Devos D.P."/>
            <person name="Kaster A.-K."/>
            <person name="Ovreas L."/>
            <person name="Rohde M."/>
            <person name="Galperin M.Y."/>
            <person name="Jogler C."/>
        </authorList>
    </citation>
    <scope>NUCLEOTIDE SEQUENCE [LARGE SCALE GENOMIC DNA]</scope>
    <source>
        <strain evidence="2 3">Pla108</strain>
    </source>
</reference>
<dbReference type="InterPro" id="IPR036249">
    <property type="entry name" value="Thioredoxin-like_sf"/>
</dbReference>
<dbReference type="AlphaFoldDB" id="A0A5C6A5U7"/>
<sequence precursor="true">MLSIWMFVAAVAVPTANADSAPTLATEWHADYGVALAETKQEEHPLLVVFEQPGDESQQLDPSLLSADSGAFPLDSYALCRIDVSTDYGKQVAEGFKVTEFPHVAIIDKSGSVILRRVSGDITKQEWTSVLKKHEDGARATAYTVAKPVTTTTTPAATYTPTMDGPVSTPSYSKPYCPSCQLRNR</sequence>
<dbReference type="EMBL" id="SJPR01000005">
    <property type="protein sequence ID" value="TWT95324.1"/>
    <property type="molecule type" value="Genomic_DNA"/>
</dbReference>